<comment type="cofactor">
    <cofactor evidence="11 13">
        <name>Zn(2+)</name>
        <dbReference type="ChEBI" id="CHEBI:29105"/>
    </cofactor>
    <text evidence="11 13">Binds 1 zinc ion per subunit.</text>
</comment>
<evidence type="ECO:0000256" key="9">
    <source>
        <dbReference type="ARBA" id="ARBA00022833"/>
    </source>
</evidence>
<feature type="binding site" evidence="13">
    <location>
        <position position="440"/>
    </location>
    <ligand>
        <name>Zn(2+)</name>
        <dbReference type="ChEBI" id="CHEBI:29105"/>
        <note>catalytic</note>
    </ligand>
</feature>
<dbReference type="InterPro" id="IPR005317">
    <property type="entry name" value="Dipeptidyl-peptase3"/>
</dbReference>
<dbReference type="Pfam" id="PF03571">
    <property type="entry name" value="Peptidase_M49"/>
    <property type="match status" value="1"/>
</dbReference>
<feature type="active site" evidence="12">
    <location>
        <position position="436"/>
    </location>
</feature>
<dbReference type="InterPro" id="IPR039461">
    <property type="entry name" value="Peptidase_M49"/>
</dbReference>
<reference evidence="14 15" key="1">
    <citation type="journal article" date="2012" name="Eukaryot. Cell">
        <title>Draft genome sequence of CBS 2479, the standard type strain of Trichosporon asahii.</title>
        <authorList>
            <person name="Yang R.Y."/>
            <person name="Li H.T."/>
            <person name="Zhu H."/>
            <person name="Zhou G.P."/>
            <person name="Wang M."/>
            <person name="Wang L."/>
        </authorList>
    </citation>
    <scope>NUCLEOTIDE SEQUENCE [LARGE SCALE GENOMIC DNA]</scope>
    <source>
        <strain evidence="15">ATCC 90039 / CBS 2479 / JCM 2466 / KCTC 7840 / NCYC 2677 / UAMH 7654</strain>
    </source>
</reference>
<gene>
    <name evidence="14" type="ORF">A1Q1_03341</name>
</gene>
<feature type="binding site" evidence="13">
    <location>
        <position position="494"/>
    </location>
    <ligand>
        <name>Zn(2+)</name>
        <dbReference type="ChEBI" id="CHEBI:29105"/>
        <note>catalytic</note>
    </ligand>
</feature>
<dbReference type="RefSeq" id="XP_014178648.1">
    <property type="nucleotide sequence ID" value="XM_014323173.1"/>
</dbReference>
<evidence type="ECO:0000256" key="12">
    <source>
        <dbReference type="PIRSR" id="PIRSR007828-1"/>
    </source>
</evidence>
<dbReference type="EMBL" id="ALBS01000229">
    <property type="protein sequence ID" value="EJT47766.1"/>
    <property type="molecule type" value="Genomic_DNA"/>
</dbReference>
<dbReference type="VEuPathDB" id="FungiDB:A1Q1_03341"/>
<dbReference type="GO" id="GO:0005737">
    <property type="term" value="C:cytoplasm"/>
    <property type="evidence" value="ECO:0007669"/>
    <property type="project" value="UniProtKB-SubCell"/>
</dbReference>
<protein>
    <recommendedName>
        <fullName evidence="11">Dipeptidyl peptidase 3</fullName>
        <ecNumber evidence="11">3.4.14.4</ecNumber>
    </recommendedName>
    <alternativeName>
        <fullName evidence="11">Dipeptidyl aminopeptidase III</fullName>
    </alternativeName>
    <alternativeName>
        <fullName evidence="11">Dipeptidyl peptidase III</fullName>
    </alternativeName>
</protein>
<evidence type="ECO:0000256" key="13">
    <source>
        <dbReference type="PIRSR" id="PIRSR007828-2"/>
    </source>
</evidence>
<dbReference type="Gene3D" id="3.30.540.30">
    <property type="match status" value="3"/>
</dbReference>
<dbReference type="PIRSF" id="PIRSF007828">
    <property type="entry name" value="Dipeptidyl-peptidase_III"/>
    <property type="match status" value="1"/>
</dbReference>
<dbReference type="HOGENOM" id="CLU_011977_1_0_1"/>
<organism evidence="14 15">
    <name type="scientific">Trichosporon asahii var. asahii (strain ATCC 90039 / CBS 2479 / JCM 2466 / KCTC 7840 / NBRC 103889/ NCYC 2677 / UAMH 7654)</name>
    <name type="common">Yeast</name>
    <dbReference type="NCBI Taxonomy" id="1186058"/>
    <lineage>
        <taxon>Eukaryota</taxon>
        <taxon>Fungi</taxon>
        <taxon>Dikarya</taxon>
        <taxon>Basidiomycota</taxon>
        <taxon>Agaricomycotina</taxon>
        <taxon>Tremellomycetes</taxon>
        <taxon>Trichosporonales</taxon>
        <taxon>Trichosporonaceae</taxon>
        <taxon>Trichosporon</taxon>
    </lineage>
</organism>
<evidence type="ECO:0000256" key="2">
    <source>
        <dbReference type="ARBA" id="ARBA00004496"/>
    </source>
</evidence>
<evidence type="ECO:0000256" key="8">
    <source>
        <dbReference type="ARBA" id="ARBA00022801"/>
    </source>
</evidence>
<evidence type="ECO:0000256" key="6">
    <source>
        <dbReference type="ARBA" id="ARBA00022670"/>
    </source>
</evidence>
<dbReference type="OrthoDB" id="4694525at2759"/>
<dbReference type="AlphaFoldDB" id="J5SVJ7"/>
<evidence type="ECO:0000256" key="7">
    <source>
        <dbReference type="ARBA" id="ARBA00022723"/>
    </source>
</evidence>
<dbReference type="PANTHER" id="PTHR23422:SF11">
    <property type="entry name" value="DIPEPTIDYL PEPTIDASE 3"/>
    <property type="match status" value="1"/>
</dbReference>
<keyword evidence="10 11" id="KW-0482">Metalloprotease</keyword>
<dbReference type="GO" id="GO:0008239">
    <property type="term" value="F:dipeptidyl-peptidase activity"/>
    <property type="evidence" value="ECO:0007669"/>
    <property type="project" value="UniProtKB-UniRule"/>
</dbReference>
<comment type="subcellular location">
    <subcellularLocation>
        <location evidence="2">Cytoplasm</location>
    </subcellularLocation>
</comment>
<evidence type="ECO:0000256" key="4">
    <source>
        <dbReference type="ARBA" id="ARBA00022438"/>
    </source>
</evidence>
<evidence type="ECO:0000256" key="10">
    <source>
        <dbReference type="ARBA" id="ARBA00023049"/>
    </source>
</evidence>
<evidence type="ECO:0000256" key="11">
    <source>
        <dbReference type="PIRNR" id="PIRNR007828"/>
    </source>
</evidence>
<dbReference type="Proteomes" id="UP000002748">
    <property type="component" value="Unassembled WGS sequence"/>
</dbReference>
<feature type="binding site" evidence="13">
    <location>
        <position position="435"/>
    </location>
    <ligand>
        <name>Zn(2+)</name>
        <dbReference type="ChEBI" id="CHEBI:29105"/>
        <note>catalytic</note>
    </ligand>
</feature>
<evidence type="ECO:0000313" key="14">
    <source>
        <dbReference type="EMBL" id="EJT47766.1"/>
    </source>
</evidence>
<dbReference type="PANTHER" id="PTHR23422">
    <property type="entry name" value="DIPEPTIDYL PEPTIDASE III-RELATED"/>
    <property type="match status" value="1"/>
</dbReference>
<dbReference type="MEROPS" id="M49.001"/>
<dbReference type="EC" id="3.4.14.4" evidence="11"/>
<comment type="catalytic activity">
    <reaction evidence="1 11">
        <text>Release of an N-terminal dipeptide from a peptide comprising four or more residues, with broad specificity. Also acts on dipeptidyl 2-naphthylamides.</text>
        <dbReference type="EC" id="3.4.14.4"/>
    </reaction>
</comment>
<keyword evidence="5 11" id="KW-0963">Cytoplasm</keyword>
<dbReference type="KEGG" id="tasa:A1Q1_03341"/>
<dbReference type="GO" id="GO:0004177">
    <property type="term" value="F:aminopeptidase activity"/>
    <property type="evidence" value="ECO:0007669"/>
    <property type="project" value="UniProtKB-KW"/>
</dbReference>
<keyword evidence="6 11" id="KW-0645">Protease</keyword>
<dbReference type="GO" id="GO:0006508">
    <property type="term" value="P:proteolysis"/>
    <property type="evidence" value="ECO:0007669"/>
    <property type="project" value="UniProtKB-KW"/>
</dbReference>
<accession>J5SVJ7</accession>
<comment type="similarity">
    <text evidence="3 11">Belongs to the peptidase M49 family.</text>
</comment>
<dbReference type="GO" id="GO:0046872">
    <property type="term" value="F:metal ion binding"/>
    <property type="evidence" value="ECO:0007669"/>
    <property type="project" value="UniProtKB-KW"/>
</dbReference>
<keyword evidence="9 11" id="KW-0862">Zinc</keyword>
<evidence type="ECO:0000256" key="3">
    <source>
        <dbReference type="ARBA" id="ARBA00010200"/>
    </source>
</evidence>
<keyword evidence="8 11" id="KW-0378">Hydrolase</keyword>
<proteinExistence type="inferred from homology"/>
<comment type="caution">
    <text evidence="14">The sequence shown here is derived from an EMBL/GenBank/DDBJ whole genome shotgun (WGS) entry which is preliminary data.</text>
</comment>
<keyword evidence="7 11" id="KW-0479">Metal-binding</keyword>
<evidence type="ECO:0000256" key="1">
    <source>
        <dbReference type="ARBA" id="ARBA00001336"/>
    </source>
</evidence>
<keyword evidence="4 11" id="KW-0031">Aminopeptidase</keyword>
<evidence type="ECO:0000256" key="5">
    <source>
        <dbReference type="ARBA" id="ARBA00022490"/>
    </source>
</evidence>
<dbReference type="GeneID" id="25986854"/>
<dbReference type="GO" id="GO:0008235">
    <property type="term" value="F:metalloexopeptidase activity"/>
    <property type="evidence" value="ECO:0007669"/>
    <property type="project" value="InterPro"/>
</dbReference>
<dbReference type="FunFam" id="3.30.540.30:FF:000002">
    <property type="entry name" value="Dipeptidyl peptidase 3"/>
    <property type="match status" value="1"/>
</dbReference>
<name>J5SVJ7_TRIAS</name>
<evidence type="ECO:0000313" key="15">
    <source>
        <dbReference type="Proteomes" id="UP000002748"/>
    </source>
</evidence>
<sequence length="687" mass="76874">MSVDANANARFYADENAPICPLVVKEFFDALSDNEKRYAYHIGRASWIGARVILKQTTPYASDLYDLLRYVWSDKDGKLADLDALRKASGLDEQAWTHAQEYTAQVFGNLANFKSFGDIKIIPRVSEADLKKLVDASANKDKAAPLFDKVKEDIFSTTPAASTLLGFPDQGHVTHYYSSNVTQDDIKAVQSWADAKGVDQLNTRLWKRDDGSLELRVASAETKPEETVELDGGRKMHIVHGDYADEMKAVADELAAAIPYAANDTQKKMLEHYVKHFKTGSIPEYEASQREWVRDVGPTVESNIGFVETYRDPAGVRAEWEGFVAAVNQEQTRKFEKMVSRSPEFIPKLPWGKDFEKDKFMKPDFTSLEIISFATGGVPAGEFNTVFEDGFKNVSLGNVLNAKAPNEKITFLSDEDAALYDKLRGPAFEVQVGIHELLGHGTGKLFIVDADGKANFDKENPPINPLTKKPIESWYKAGETWGSVFKTISSSYEECRAECVAMYLACDKDMLAIFGHTDDSEEKADDVLYVSYLMMARAGLLALEHYDPAAKKWGQAHMQARYAILKCFLDAGEDFVKIDEVGDNDLRVTLDRSKILSVGKPAVGQFLLQQQVYKSTADAKAGHEMYNRMTAVPDAWISKHRNIVLDKKQPRKLLLQANMTKDGDKVGIKEYEATLPGFIQSYLERDI</sequence>